<dbReference type="Proteomes" id="UP000027439">
    <property type="component" value="Unassembled WGS sequence"/>
</dbReference>
<evidence type="ECO:0000256" key="6">
    <source>
        <dbReference type="ARBA" id="ARBA00029628"/>
    </source>
</evidence>
<reference evidence="9 10" key="2">
    <citation type="submission" date="2014-03" db="EMBL/GenBank/DDBJ databases">
        <title>Draft Genome Sequences of Four Burkholderia Strains.</title>
        <authorList>
            <person name="Liu X.Y."/>
            <person name="Li C.X."/>
            <person name="Xu J.H."/>
        </authorList>
    </citation>
    <scope>NUCLEOTIDE SEQUENCE [LARGE SCALE GENOMIC DNA]</scope>
    <source>
        <strain evidence="9 10">R27</strain>
    </source>
</reference>
<keyword evidence="3" id="KW-0678">Repressor</keyword>
<evidence type="ECO:0000313" key="11">
    <source>
        <dbReference type="Proteomes" id="UP000597138"/>
    </source>
</evidence>
<evidence type="ECO:0000313" key="8">
    <source>
        <dbReference type="EMBL" id="GGD97032.1"/>
    </source>
</evidence>
<dbReference type="EMBL" id="JFHE01000052">
    <property type="protein sequence ID" value="KDR26605.1"/>
    <property type="molecule type" value="Genomic_DNA"/>
</dbReference>
<keyword evidence="11" id="KW-1185">Reference proteome</keyword>
<dbReference type="InterPro" id="IPR011067">
    <property type="entry name" value="Plasmid_toxin/cell-grow_inhib"/>
</dbReference>
<reference evidence="11" key="3">
    <citation type="journal article" date="2019" name="Int. J. Syst. Evol. Microbiol.">
        <title>The Global Catalogue of Microorganisms (GCM) 10K type strain sequencing project: providing services to taxonomists for standard genome sequencing and annotation.</title>
        <authorList>
            <consortium name="The Broad Institute Genomics Platform"/>
            <consortium name="The Broad Institute Genome Sequencing Center for Infectious Disease"/>
            <person name="Wu L."/>
            <person name="Ma J."/>
        </authorList>
    </citation>
    <scope>NUCLEOTIDE SEQUENCE [LARGE SCALE GENOMIC DNA]</scope>
    <source>
        <strain evidence="11">CGMCC 1.11013</strain>
    </source>
</reference>
<proteinExistence type="inferred from homology"/>
<protein>
    <recommendedName>
        <fullName evidence="2">Toxin CcdB</fullName>
    </recommendedName>
    <alternativeName>
        <fullName evidence="7">Cytotoxic protein CcdB</fullName>
    </alternativeName>
    <alternativeName>
        <fullName evidence="6">Protein LetD</fullName>
    </alternativeName>
</protein>
<dbReference type="Gene3D" id="2.30.30.110">
    <property type="match status" value="1"/>
</dbReference>
<keyword evidence="5" id="KW-0804">Transcription</keyword>
<reference evidence="8" key="4">
    <citation type="submission" date="2024-05" db="EMBL/GenBank/DDBJ databases">
        <authorList>
            <person name="Sun Q."/>
            <person name="Zhou Y."/>
        </authorList>
    </citation>
    <scope>NUCLEOTIDE SEQUENCE</scope>
    <source>
        <strain evidence="8">CGMCC 1.11013</strain>
    </source>
</reference>
<evidence type="ECO:0000256" key="7">
    <source>
        <dbReference type="ARBA" id="ARBA00033135"/>
    </source>
</evidence>
<sequence>MARFDVYGNSGKGRARTPYLLDVQSDFLDGLTTRVVVPLIDAASFAPVKLPADFTPSFDIGGVRCILHPAFIAAVPSSELGAKAGSLAEHHDEITAALDRLLGAY</sequence>
<evidence type="ECO:0000256" key="4">
    <source>
        <dbReference type="ARBA" id="ARBA00023015"/>
    </source>
</evidence>
<dbReference type="eggNOG" id="ENOG5032YCB">
    <property type="taxonomic scope" value="Bacteria"/>
</dbReference>
<evidence type="ECO:0000256" key="2">
    <source>
        <dbReference type="ARBA" id="ARBA00015075"/>
    </source>
</evidence>
<reference evidence="8" key="1">
    <citation type="journal article" date="2014" name="Int. J. Syst. Evol. Microbiol.">
        <title>Complete genome of a new Firmicutes species belonging to the dominant human colonic microbiota ('Ruminococcus bicirculans') reveals two chromosomes and a selective capacity to utilize plant glucans.</title>
        <authorList>
            <consortium name="NISC Comparative Sequencing Program"/>
            <person name="Wegmann U."/>
            <person name="Louis P."/>
            <person name="Goesmann A."/>
            <person name="Henrissat B."/>
            <person name="Duncan S.H."/>
            <person name="Flint H.J."/>
        </authorList>
    </citation>
    <scope>NUCLEOTIDE SEQUENCE</scope>
    <source>
        <strain evidence="8">CGMCC 1.11013</strain>
    </source>
</reference>
<evidence type="ECO:0000256" key="1">
    <source>
        <dbReference type="ARBA" id="ARBA00005230"/>
    </source>
</evidence>
<evidence type="ECO:0000256" key="5">
    <source>
        <dbReference type="ARBA" id="ARBA00023163"/>
    </source>
</evidence>
<comment type="caution">
    <text evidence="9">The sequence shown here is derived from an EMBL/GenBank/DDBJ whole genome shotgun (WGS) entry which is preliminary data.</text>
</comment>
<dbReference type="GO" id="GO:0006276">
    <property type="term" value="P:plasmid maintenance"/>
    <property type="evidence" value="ECO:0007669"/>
    <property type="project" value="InterPro"/>
</dbReference>
<organism evidence="9 10">
    <name type="scientific">Caballeronia grimmiae</name>
    <dbReference type="NCBI Taxonomy" id="1071679"/>
    <lineage>
        <taxon>Bacteria</taxon>
        <taxon>Pseudomonadati</taxon>
        <taxon>Pseudomonadota</taxon>
        <taxon>Betaproteobacteria</taxon>
        <taxon>Burkholderiales</taxon>
        <taxon>Burkholderiaceae</taxon>
        <taxon>Caballeronia</taxon>
    </lineage>
</organism>
<comment type="similarity">
    <text evidence="1">Belongs to the CcdB toxin family.</text>
</comment>
<evidence type="ECO:0000313" key="9">
    <source>
        <dbReference type="EMBL" id="KDR26605.1"/>
    </source>
</evidence>
<dbReference type="RefSeq" id="WP_035970158.1">
    <property type="nucleotide sequence ID" value="NZ_BMEG01000018.1"/>
</dbReference>
<dbReference type="Proteomes" id="UP000597138">
    <property type="component" value="Unassembled WGS sequence"/>
</dbReference>
<name>A0A069NE39_9BURK</name>
<gene>
    <name evidence="9" type="ORF">BG57_26155</name>
    <name evidence="8" type="ORF">GCM10010985_59740</name>
</gene>
<dbReference type="Pfam" id="PF01845">
    <property type="entry name" value="CcdB"/>
    <property type="match status" value="1"/>
</dbReference>
<dbReference type="EMBL" id="BMEG01000018">
    <property type="protein sequence ID" value="GGD97032.1"/>
    <property type="molecule type" value="Genomic_DNA"/>
</dbReference>
<dbReference type="InterPro" id="IPR002712">
    <property type="entry name" value="CcdB"/>
</dbReference>
<keyword evidence="4" id="KW-0805">Transcription regulation</keyword>
<dbReference type="GO" id="GO:0008657">
    <property type="term" value="F:DNA topoisomerase type II (double strand cut, ATP-hydrolyzing) inhibitor activity"/>
    <property type="evidence" value="ECO:0007669"/>
    <property type="project" value="InterPro"/>
</dbReference>
<evidence type="ECO:0000313" key="10">
    <source>
        <dbReference type="Proteomes" id="UP000027439"/>
    </source>
</evidence>
<dbReference type="AlphaFoldDB" id="A0A069NE39"/>
<evidence type="ECO:0000256" key="3">
    <source>
        <dbReference type="ARBA" id="ARBA00022491"/>
    </source>
</evidence>
<dbReference type="SUPFAM" id="SSF50118">
    <property type="entry name" value="Cell growth inhibitor/plasmid maintenance toxic component"/>
    <property type="match status" value="1"/>
</dbReference>
<accession>A0A069NE39</accession>
<dbReference type="OrthoDB" id="9813510at2"/>